<dbReference type="PANTHER" id="PTHR12213">
    <property type="entry name" value="CORRINOID ADENOSYLTRANSFERASE"/>
    <property type="match status" value="1"/>
</dbReference>
<comment type="catalytic activity">
    <reaction evidence="12 14">
        <text>2 cob(II)yrinate a,c diamide + reduced [electron-transfer flavoprotein] + 2 ATP = 2 adenosylcob(III)yrinate a,c-diamide + 2 triphosphate + oxidized [electron-transfer flavoprotein] + 3 H(+)</text>
        <dbReference type="Rhea" id="RHEA:11528"/>
        <dbReference type="Rhea" id="RHEA-COMP:10685"/>
        <dbReference type="Rhea" id="RHEA-COMP:10686"/>
        <dbReference type="ChEBI" id="CHEBI:15378"/>
        <dbReference type="ChEBI" id="CHEBI:18036"/>
        <dbReference type="ChEBI" id="CHEBI:30616"/>
        <dbReference type="ChEBI" id="CHEBI:57692"/>
        <dbReference type="ChEBI" id="CHEBI:58307"/>
        <dbReference type="ChEBI" id="CHEBI:58503"/>
        <dbReference type="ChEBI" id="CHEBI:58537"/>
        <dbReference type="EC" id="2.5.1.17"/>
    </reaction>
</comment>
<feature type="domain" description="Cobalamin adenosyltransferase-like" evidence="15">
    <location>
        <begin position="3"/>
        <end position="165"/>
    </location>
</feature>
<dbReference type="SUPFAM" id="SSF89028">
    <property type="entry name" value="Cobalamin adenosyltransferase-like"/>
    <property type="match status" value="1"/>
</dbReference>
<keyword evidence="17" id="KW-1185">Reference proteome</keyword>
<evidence type="ECO:0000256" key="5">
    <source>
        <dbReference type="ARBA" id="ARBA00022573"/>
    </source>
</evidence>
<dbReference type="Pfam" id="PF01923">
    <property type="entry name" value="Cob_adeno_trans"/>
    <property type="match status" value="1"/>
</dbReference>
<dbReference type="InterPro" id="IPR016030">
    <property type="entry name" value="CblAdoTrfase-like"/>
</dbReference>
<evidence type="ECO:0000256" key="3">
    <source>
        <dbReference type="ARBA" id="ARBA00012454"/>
    </source>
</evidence>
<dbReference type="EC" id="2.5.1.17" evidence="3 14"/>
<dbReference type="RefSeq" id="WP_313792821.1">
    <property type="nucleotide sequence ID" value="NZ_CP102453.1"/>
</dbReference>
<dbReference type="GO" id="GO:0008817">
    <property type="term" value="F:corrinoid adenosyltransferase activity"/>
    <property type="evidence" value="ECO:0007669"/>
    <property type="project" value="UniProtKB-EC"/>
</dbReference>
<comment type="similarity">
    <text evidence="2 14">Belongs to the Cob(I)alamin adenosyltransferase family.</text>
</comment>
<evidence type="ECO:0000256" key="12">
    <source>
        <dbReference type="ARBA" id="ARBA00048555"/>
    </source>
</evidence>
<comment type="catalytic activity">
    <reaction evidence="13 14">
        <text>2 cob(II)alamin + reduced [electron-transfer flavoprotein] + 2 ATP = 2 adenosylcob(III)alamin + 2 triphosphate + oxidized [electron-transfer flavoprotein] + 3 H(+)</text>
        <dbReference type="Rhea" id="RHEA:28671"/>
        <dbReference type="Rhea" id="RHEA-COMP:10685"/>
        <dbReference type="Rhea" id="RHEA-COMP:10686"/>
        <dbReference type="ChEBI" id="CHEBI:15378"/>
        <dbReference type="ChEBI" id="CHEBI:16304"/>
        <dbReference type="ChEBI" id="CHEBI:18036"/>
        <dbReference type="ChEBI" id="CHEBI:18408"/>
        <dbReference type="ChEBI" id="CHEBI:30616"/>
        <dbReference type="ChEBI" id="CHEBI:57692"/>
        <dbReference type="ChEBI" id="CHEBI:58307"/>
        <dbReference type="EC" id="2.5.1.17"/>
    </reaction>
</comment>
<proteinExistence type="inferred from homology"/>
<keyword evidence="6 14" id="KW-0808">Transferase</keyword>
<evidence type="ECO:0000256" key="6">
    <source>
        <dbReference type="ARBA" id="ARBA00022679"/>
    </source>
</evidence>
<sequence>MQIYTRTGDKGLTRIIGGSQVTKDSSRVTAYGTIDELNSIVGIIVSLAKEYGDLQEELMEIQQLLFDCGNDLANPESPKEARLKKENTLWLESRIDEYSQKAPTIESFILPGGSLIASYLHFARTVARRSEREIVSFQWKNDTNQEVMRFINRLSDYFFACARYVNAKEGVSDVLYERSGKVFHTEITKADLPEI</sequence>
<dbReference type="InterPro" id="IPR029499">
    <property type="entry name" value="PduO-typ"/>
</dbReference>
<gene>
    <name evidence="16" type="ORF">NRE15_10470</name>
</gene>
<dbReference type="Proteomes" id="UP001315967">
    <property type="component" value="Chromosome"/>
</dbReference>
<name>A0ABY5P4A6_9LACT</name>
<evidence type="ECO:0000256" key="1">
    <source>
        <dbReference type="ARBA" id="ARBA00005121"/>
    </source>
</evidence>
<keyword evidence="7 14" id="KW-0547">Nucleotide-binding</keyword>
<keyword evidence="5 14" id="KW-0169">Cobalamin biosynthesis</keyword>
<evidence type="ECO:0000256" key="11">
    <source>
        <dbReference type="ARBA" id="ARBA00033354"/>
    </source>
</evidence>
<evidence type="ECO:0000256" key="8">
    <source>
        <dbReference type="ARBA" id="ARBA00022840"/>
    </source>
</evidence>
<evidence type="ECO:0000256" key="7">
    <source>
        <dbReference type="ARBA" id="ARBA00022741"/>
    </source>
</evidence>
<dbReference type="EMBL" id="CP102453">
    <property type="protein sequence ID" value="UUX33320.1"/>
    <property type="molecule type" value="Genomic_DNA"/>
</dbReference>
<evidence type="ECO:0000259" key="15">
    <source>
        <dbReference type="Pfam" id="PF01923"/>
    </source>
</evidence>
<evidence type="ECO:0000256" key="4">
    <source>
        <dbReference type="ARBA" id="ARBA00020963"/>
    </source>
</evidence>
<accession>A0ABY5P4A6</accession>
<evidence type="ECO:0000313" key="17">
    <source>
        <dbReference type="Proteomes" id="UP001315967"/>
    </source>
</evidence>
<evidence type="ECO:0000256" key="2">
    <source>
        <dbReference type="ARBA" id="ARBA00007487"/>
    </source>
</evidence>
<protein>
    <recommendedName>
        <fullName evidence="4 14">Corrinoid adenosyltransferase</fullName>
        <ecNumber evidence="3 14">2.5.1.17</ecNumber>
    </recommendedName>
    <alternativeName>
        <fullName evidence="9 14">Cob(II)alamin adenosyltransferase</fullName>
    </alternativeName>
    <alternativeName>
        <fullName evidence="11 14">Cob(II)yrinic acid a,c-diamide adenosyltransferase</fullName>
    </alternativeName>
    <alternativeName>
        <fullName evidence="10 14">Cobinamide/cobalamin adenosyltransferase</fullName>
    </alternativeName>
</protein>
<evidence type="ECO:0000256" key="13">
    <source>
        <dbReference type="ARBA" id="ARBA00048692"/>
    </source>
</evidence>
<dbReference type="NCBIfam" id="TIGR00636">
    <property type="entry name" value="PduO_Nterm"/>
    <property type="match status" value="1"/>
</dbReference>
<dbReference type="Gene3D" id="1.20.1200.10">
    <property type="entry name" value="Cobalamin adenosyltransferase-like"/>
    <property type="match status" value="1"/>
</dbReference>
<evidence type="ECO:0000256" key="9">
    <source>
        <dbReference type="ARBA" id="ARBA00031529"/>
    </source>
</evidence>
<evidence type="ECO:0000313" key="16">
    <source>
        <dbReference type="EMBL" id="UUX33320.1"/>
    </source>
</evidence>
<keyword evidence="8 14" id="KW-0067">ATP-binding</keyword>
<dbReference type="InterPro" id="IPR036451">
    <property type="entry name" value="CblAdoTrfase-like_sf"/>
</dbReference>
<evidence type="ECO:0000256" key="10">
    <source>
        <dbReference type="ARBA" id="ARBA00033334"/>
    </source>
</evidence>
<organism evidence="16 17">
    <name type="scientific">Fundicoccus culcitae</name>
    <dbReference type="NCBI Taxonomy" id="2969821"/>
    <lineage>
        <taxon>Bacteria</taxon>
        <taxon>Bacillati</taxon>
        <taxon>Bacillota</taxon>
        <taxon>Bacilli</taxon>
        <taxon>Lactobacillales</taxon>
        <taxon>Aerococcaceae</taxon>
        <taxon>Fundicoccus</taxon>
    </lineage>
</organism>
<reference evidence="16 17" key="1">
    <citation type="submission" date="2022-08" db="EMBL/GenBank/DDBJ databases">
        <title>Aerococcaceae sp. nov isolated from spoiled eye mask.</title>
        <authorList>
            <person name="Zhou G."/>
            <person name="Xie X.-B."/>
            <person name="Shi Q.-S."/>
            <person name="Wang Y.-S."/>
            <person name="Wen X."/>
            <person name="Peng H."/>
            <person name="Yang X.-J."/>
            <person name="Tao H.-B."/>
            <person name="Huang X.-M."/>
        </authorList>
    </citation>
    <scope>NUCLEOTIDE SEQUENCE [LARGE SCALE GENOMIC DNA]</scope>
    <source>
        <strain evidence="17">DM20194951</strain>
    </source>
</reference>
<comment type="pathway">
    <text evidence="1 14">Cofactor biosynthesis; adenosylcobalamin biosynthesis; adenosylcobalamin from cob(II)yrinate a,c-diamide: step 2/7.</text>
</comment>
<dbReference type="PANTHER" id="PTHR12213:SF0">
    <property type="entry name" value="CORRINOID ADENOSYLTRANSFERASE MMAB"/>
    <property type="match status" value="1"/>
</dbReference>
<evidence type="ECO:0000256" key="14">
    <source>
        <dbReference type="RuleBase" id="RU366026"/>
    </source>
</evidence>